<protein>
    <recommendedName>
        <fullName evidence="3">F-box domain-containing protein</fullName>
    </recommendedName>
</protein>
<dbReference type="AlphaFoldDB" id="A0A6A4IKA7"/>
<dbReference type="OrthoDB" id="2847287at2759"/>
<organism evidence="1 2">
    <name type="scientific">Gymnopus androsaceus JB14</name>
    <dbReference type="NCBI Taxonomy" id="1447944"/>
    <lineage>
        <taxon>Eukaryota</taxon>
        <taxon>Fungi</taxon>
        <taxon>Dikarya</taxon>
        <taxon>Basidiomycota</taxon>
        <taxon>Agaricomycotina</taxon>
        <taxon>Agaricomycetes</taxon>
        <taxon>Agaricomycetidae</taxon>
        <taxon>Agaricales</taxon>
        <taxon>Marasmiineae</taxon>
        <taxon>Omphalotaceae</taxon>
        <taxon>Gymnopus</taxon>
    </lineage>
</organism>
<dbReference type="EMBL" id="ML769389">
    <property type="protein sequence ID" value="KAE9408964.1"/>
    <property type="molecule type" value="Genomic_DNA"/>
</dbReference>
<sequence length="701" mass="80334">MNTIIPIDILVEIASNLNPGPDVLNLSLTSKRIHDHIYPILFRDIELRDNHARKTVQYLLIRPKVAHTVQSLVLRPSFLQMCSKKLLAGERDPARDVESLAPNLHNLRKFVWDGIETPASSMWASLKLGCPHLREIGTNLGDEPVDPESELFAFSDLTGFSLTSELHYDTLPSFDPIIFCHGEELPPALWTMLIERSPRLQTLVLGDSGATMHNQRRISVRPLLHARWPYLRSLSITRACIDDLRELVDFDSTNKRKFSAFIEAHHNSLRHLSYYVFGGEIHVDHRDPPWLEHQRRDYLPHMRDVRLPLQEISLTGIKFCGELLPELKQQLSGQRELRKLEIWMDFSEHVQQLDLQEQDYGIPKKPMAYDQTTELRELFESCPRGLESLKLILSTNEKETIYWRDIPHILPRNTQNQDRKYQLKHLEVWKAPKSKEYGLRDAAIQIALAETYSTPDSDPSSSPVIPPSIEFAAPGLETIVLVGCLCTAKARLRYGRMHVLFHGKYRVHRQTVSDEEDSDWPFVDNTRGILPSLAAFTGKTQAPTQVKTVPQAFVTLTANERGAESKPTWVIPHYRIQLGASMGVNKLMMKGKKIGKKILAANSPSQREWYMLKPSDEPNVIRRTWRSITERNALVWEPDDGLEVNLWLAWDVIIVVLITTGLILQHFCDIKVLGKNLASTGSMGAGVHQGWQLWRYYQRSR</sequence>
<dbReference type="Proteomes" id="UP000799118">
    <property type="component" value="Unassembled WGS sequence"/>
</dbReference>
<reference evidence="1" key="1">
    <citation type="journal article" date="2019" name="Environ. Microbiol.">
        <title>Fungal ecological strategies reflected in gene transcription - a case study of two litter decomposers.</title>
        <authorList>
            <person name="Barbi F."/>
            <person name="Kohler A."/>
            <person name="Barry K."/>
            <person name="Baskaran P."/>
            <person name="Daum C."/>
            <person name="Fauchery L."/>
            <person name="Ihrmark K."/>
            <person name="Kuo A."/>
            <person name="LaButti K."/>
            <person name="Lipzen A."/>
            <person name="Morin E."/>
            <person name="Grigoriev I.V."/>
            <person name="Henrissat B."/>
            <person name="Lindahl B."/>
            <person name="Martin F."/>
        </authorList>
    </citation>
    <scope>NUCLEOTIDE SEQUENCE</scope>
    <source>
        <strain evidence="1">JB14</strain>
    </source>
</reference>
<keyword evidence="2" id="KW-1185">Reference proteome</keyword>
<gene>
    <name evidence="1" type="ORF">BT96DRAFT_932261</name>
</gene>
<evidence type="ECO:0008006" key="3">
    <source>
        <dbReference type="Google" id="ProtNLM"/>
    </source>
</evidence>
<name>A0A6A4IKA7_9AGAR</name>
<accession>A0A6A4IKA7</accession>
<evidence type="ECO:0000313" key="2">
    <source>
        <dbReference type="Proteomes" id="UP000799118"/>
    </source>
</evidence>
<proteinExistence type="predicted"/>
<evidence type="ECO:0000313" key="1">
    <source>
        <dbReference type="EMBL" id="KAE9408964.1"/>
    </source>
</evidence>